<sequence length="202" mass="22037">MKGCIKDVTYLRNSIKGLSPTVTLPEDATSGGGRFTIGPVPERDWEMVPPDGQWGWFVLIESDSRLLSLSSLLSTSSLHTSESSSLSAESSWESPRMIFSTSRGIRSPSVYDLAYLGVDGVRRAGAAALRAGDVGQVRDGFGRMRVRSTSKKKGVCQIKCDELERSAKAGAFGVFKRNQDEGRPYDLEDPKILVIFGLESLK</sequence>
<name>A0A4C1XZM4_EUMVA</name>
<proteinExistence type="predicted"/>
<dbReference type="EMBL" id="BGZK01001020">
    <property type="protein sequence ID" value="GBP68680.1"/>
    <property type="molecule type" value="Genomic_DNA"/>
</dbReference>
<dbReference type="Proteomes" id="UP000299102">
    <property type="component" value="Unassembled WGS sequence"/>
</dbReference>
<evidence type="ECO:0000313" key="2">
    <source>
        <dbReference type="Proteomes" id="UP000299102"/>
    </source>
</evidence>
<reference evidence="1 2" key="1">
    <citation type="journal article" date="2019" name="Commun. Biol.">
        <title>The bagworm genome reveals a unique fibroin gene that provides high tensile strength.</title>
        <authorList>
            <person name="Kono N."/>
            <person name="Nakamura H."/>
            <person name="Ohtoshi R."/>
            <person name="Tomita M."/>
            <person name="Numata K."/>
            <person name="Arakawa K."/>
        </authorList>
    </citation>
    <scope>NUCLEOTIDE SEQUENCE [LARGE SCALE GENOMIC DNA]</scope>
</reference>
<gene>
    <name evidence="1" type="ORF">EVAR_42471_1</name>
</gene>
<organism evidence="1 2">
    <name type="scientific">Eumeta variegata</name>
    <name type="common">Bagworm moth</name>
    <name type="synonym">Eumeta japonica</name>
    <dbReference type="NCBI Taxonomy" id="151549"/>
    <lineage>
        <taxon>Eukaryota</taxon>
        <taxon>Metazoa</taxon>
        <taxon>Ecdysozoa</taxon>
        <taxon>Arthropoda</taxon>
        <taxon>Hexapoda</taxon>
        <taxon>Insecta</taxon>
        <taxon>Pterygota</taxon>
        <taxon>Neoptera</taxon>
        <taxon>Endopterygota</taxon>
        <taxon>Lepidoptera</taxon>
        <taxon>Glossata</taxon>
        <taxon>Ditrysia</taxon>
        <taxon>Tineoidea</taxon>
        <taxon>Psychidae</taxon>
        <taxon>Oiketicinae</taxon>
        <taxon>Eumeta</taxon>
    </lineage>
</organism>
<evidence type="ECO:0000313" key="1">
    <source>
        <dbReference type="EMBL" id="GBP68680.1"/>
    </source>
</evidence>
<dbReference type="AlphaFoldDB" id="A0A4C1XZM4"/>
<dbReference type="OrthoDB" id="7416366at2759"/>
<keyword evidence="2" id="KW-1185">Reference proteome</keyword>
<comment type="caution">
    <text evidence="1">The sequence shown here is derived from an EMBL/GenBank/DDBJ whole genome shotgun (WGS) entry which is preliminary data.</text>
</comment>
<accession>A0A4C1XZM4</accession>
<protein>
    <submittedName>
        <fullName evidence="1">Uncharacterized protein</fullName>
    </submittedName>
</protein>